<protein>
    <recommendedName>
        <fullName evidence="3">LGFP repeat-containing protein</fullName>
    </recommendedName>
</protein>
<evidence type="ECO:0000313" key="1">
    <source>
        <dbReference type="EMBL" id="NNH03397.1"/>
    </source>
</evidence>
<reference evidence="1 2" key="1">
    <citation type="submission" date="2020-05" db="EMBL/GenBank/DDBJ databases">
        <title>MicrobeNet Type strains.</title>
        <authorList>
            <person name="Nicholson A.C."/>
        </authorList>
    </citation>
    <scope>NUCLEOTIDE SEQUENCE [LARGE SCALE GENOMIC DNA]</scope>
    <source>
        <strain evidence="1 2">JCM 14282</strain>
    </source>
</reference>
<dbReference type="EMBL" id="JABEMB010000005">
    <property type="protein sequence ID" value="NNH03397.1"/>
    <property type="molecule type" value="Genomic_DNA"/>
</dbReference>
<dbReference type="Pfam" id="PF08310">
    <property type="entry name" value="LGFP"/>
    <property type="match status" value="6"/>
</dbReference>
<dbReference type="Proteomes" id="UP000543598">
    <property type="component" value="Unassembled WGS sequence"/>
</dbReference>
<dbReference type="AlphaFoldDB" id="A0A7Y2LZ30"/>
<dbReference type="InterPro" id="IPR013207">
    <property type="entry name" value="LGFP"/>
</dbReference>
<name>A0A7Y2LZ30_9MICO</name>
<keyword evidence="2" id="KW-1185">Reference proteome</keyword>
<sequence>MRIKQALSSTTVRILAAVTSVLLIVGVPTGASATSSPAPTVLGPAITANLAGFSAGNIISDSVFFDTWSMGEAEIQAFLEQKVPACQSGYTCLRDRYDSTRSTPADPMCGPYSGGSRERASTIIYKVAQACGINPQVLLVTLQKEQGLVTHVWPSEWRYTIAMGQGCPDTAACDTTYNGFFNQVYGAARQLKRYANPPGTSLYFTWYAPGRTWNVLYNPNSACGSSPVFIANQATANLYYYTPYQPNAAALNAGYGTGDSCSAYGNRNFYNYFTDWFGSTQTLSRMSVARKAIAGVYASPGVPGEIGGATSPVRCGLVGDGCYQDYQNGVIYSSGSGTYAIRGTVRQVWSANDYERGLGYPTRATQCGLAGGACYQDFQNGVIYASTSGTYAIRGTVREVWIANDYERGLGYPISAVRCGLAGGACYQDFQNGVIYASTSGTYAIRGTVREVWIANDYERGLGYPISAVRCGLAGGACYQDFQNGVIYASTIGTYAITGPIRQVWNANDYERGLGYPISAVRCGLAGGACYQDFQNGVIYASTSGTYAITGPIRQVWNANDYERGLGYPISARRCGLAGGACYQDFQNGVIYTSTSGTYPITGPIRQVWNANDYERGLGYPTSSQRCDSETSKCEQSFERGVIRVDDSGATVVE</sequence>
<evidence type="ECO:0008006" key="3">
    <source>
        <dbReference type="Google" id="ProtNLM"/>
    </source>
</evidence>
<dbReference type="RefSeq" id="WP_170283194.1">
    <property type="nucleotide sequence ID" value="NZ_BAAANA010000001.1"/>
</dbReference>
<gene>
    <name evidence="1" type="ORF">HLA99_05980</name>
</gene>
<proteinExistence type="predicted"/>
<organism evidence="1 2">
    <name type="scientific">Microbacterium ulmi</name>
    <dbReference type="NCBI Taxonomy" id="179095"/>
    <lineage>
        <taxon>Bacteria</taxon>
        <taxon>Bacillati</taxon>
        <taxon>Actinomycetota</taxon>
        <taxon>Actinomycetes</taxon>
        <taxon>Micrococcales</taxon>
        <taxon>Microbacteriaceae</taxon>
        <taxon>Microbacterium</taxon>
    </lineage>
</organism>
<evidence type="ECO:0000313" key="2">
    <source>
        <dbReference type="Proteomes" id="UP000543598"/>
    </source>
</evidence>
<comment type="caution">
    <text evidence="1">The sequence shown here is derived from an EMBL/GenBank/DDBJ whole genome shotgun (WGS) entry which is preliminary data.</text>
</comment>
<accession>A0A7Y2LZ30</accession>